<feature type="domain" description="Radical SAM core" evidence="16">
    <location>
        <begin position="105"/>
        <end position="317"/>
    </location>
</feature>
<evidence type="ECO:0000256" key="11">
    <source>
        <dbReference type="ARBA" id="ARBA00023014"/>
    </source>
</evidence>
<evidence type="ECO:0000256" key="12">
    <source>
        <dbReference type="ARBA" id="ARBA00023235"/>
    </source>
</evidence>
<dbReference type="EMBL" id="CP021425">
    <property type="protein sequence ID" value="ARU55888.1"/>
    <property type="molecule type" value="Genomic_DNA"/>
</dbReference>
<dbReference type="InterPro" id="IPR022462">
    <property type="entry name" value="EpmB"/>
</dbReference>
<dbReference type="SFLD" id="SFLDF00314">
    <property type="entry name" value="L-lysine_2_3-aminomutase_(yjeK"/>
    <property type="match status" value="1"/>
</dbReference>
<evidence type="ECO:0000256" key="6">
    <source>
        <dbReference type="ARBA" id="ARBA00022485"/>
    </source>
</evidence>
<keyword evidence="18" id="KW-1185">Reference proteome</keyword>
<keyword evidence="17" id="KW-0648">Protein biosynthesis</keyword>
<dbReference type="PANTHER" id="PTHR30538:SF1">
    <property type="entry name" value="L-LYSINE 2,3-AMINOMUTASE"/>
    <property type="match status" value="1"/>
</dbReference>
<name>A0A1Y0I5W9_9GAMM</name>
<dbReference type="Gene3D" id="3.20.20.70">
    <property type="entry name" value="Aldolase class I"/>
    <property type="match status" value="1"/>
</dbReference>
<evidence type="ECO:0000256" key="8">
    <source>
        <dbReference type="ARBA" id="ARBA00022723"/>
    </source>
</evidence>
<evidence type="ECO:0000256" key="10">
    <source>
        <dbReference type="ARBA" id="ARBA00023004"/>
    </source>
</evidence>
<evidence type="ECO:0000256" key="7">
    <source>
        <dbReference type="ARBA" id="ARBA00022691"/>
    </source>
</evidence>
<feature type="binding site" evidence="14">
    <location>
        <position position="126"/>
    </location>
    <ligand>
        <name>[4Fe-4S] cluster</name>
        <dbReference type="ChEBI" id="CHEBI:49883"/>
        <note>4Fe-4S-S-AdoMet</note>
    </ligand>
</feature>
<keyword evidence="10" id="KW-0408">Iron</keyword>
<dbReference type="KEGG" id="ome:OLMES_1814"/>
<keyword evidence="7" id="KW-0949">S-adenosyl-L-methionine</keyword>
<dbReference type="PIRSF" id="PIRSF004911">
    <property type="entry name" value="DUF160"/>
    <property type="match status" value="1"/>
</dbReference>
<dbReference type="GO" id="GO:0003746">
    <property type="term" value="F:translation elongation factor activity"/>
    <property type="evidence" value="ECO:0007669"/>
    <property type="project" value="UniProtKB-KW"/>
</dbReference>
<keyword evidence="11 14" id="KW-0411">Iron-sulfur</keyword>
<dbReference type="SFLD" id="SFLDS00029">
    <property type="entry name" value="Radical_SAM"/>
    <property type="match status" value="1"/>
</dbReference>
<evidence type="ECO:0000256" key="1">
    <source>
        <dbReference type="ARBA" id="ARBA00001352"/>
    </source>
</evidence>
<keyword evidence="9 15" id="KW-0663">Pyridoxal phosphate</keyword>
<dbReference type="Pfam" id="PF04055">
    <property type="entry name" value="Radical_SAM"/>
    <property type="match status" value="1"/>
</dbReference>
<dbReference type="InterPro" id="IPR013785">
    <property type="entry name" value="Aldolase_TIM"/>
</dbReference>
<reference evidence="17 18" key="1">
    <citation type="submission" date="2017-05" db="EMBL/GenBank/DDBJ databases">
        <title>Genomic insights into alkan degradation activity of Oleiphilus messinensis.</title>
        <authorList>
            <person name="Kozyavkin S.A."/>
            <person name="Slesarev A.I."/>
            <person name="Golyshin P.N."/>
            <person name="Korzhenkov A."/>
            <person name="Golyshina O.N."/>
            <person name="Toshchakov S.V."/>
        </authorList>
    </citation>
    <scope>NUCLEOTIDE SEQUENCE [LARGE SCALE GENOMIC DNA]</scope>
    <source>
        <strain evidence="17 18">ME102</strain>
    </source>
</reference>
<keyword evidence="17" id="KW-0251">Elongation factor</keyword>
<evidence type="ECO:0000256" key="2">
    <source>
        <dbReference type="ARBA" id="ARBA00001933"/>
    </source>
</evidence>
<organism evidence="17 18">
    <name type="scientific">Oleiphilus messinensis</name>
    <dbReference type="NCBI Taxonomy" id="141451"/>
    <lineage>
        <taxon>Bacteria</taxon>
        <taxon>Pseudomonadati</taxon>
        <taxon>Pseudomonadota</taxon>
        <taxon>Gammaproteobacteria</taxon>
        <taxon>Oceanospirillales</taxon>
        <taxon>Oleiphilaceae</taxon>
        <taxon>Oleiphilus</taxon>
    </lineage>
</organism>
<evidence type="ECO:0000313" key="17">
    <source>
        <dbReference type="EMBL" id="ARU55888.1"/>
    </source>
</evidence>
<protein>
    <recommendedName>
        <fullName evidence="5">L-lysine 2,3-aminomutase</fullName>
    </recommendedName>
    <alternativeName>
        <fullName evidence="13">EF-P post-translational modification enzyme B</fullName>
    </alternativeName>
</protein>
<dbReference type="InterPro" id="IPR007197">
    <property type="entry name" value="rSAM"/>
</dbReference>
<dbReference type="PANTHER" id="PTHR30538">
    <property type="entry name" value="LYSINE 2,3-AMINOMUTASE-RELATED"/>
    <property type="match status" value="1"/>
</dbReference>
<feature type="binding site" evidence="14">
    <location>
        <position position="119"/>
    </location>
    <ligand>
        <name>[4Fe-4S] cluster</name>
        <dbReference type="ChEBI" id="CHEBI:49883"/>
        <note>4Fe-4S-S-AdoMet</note>
    </ligand>
</feature>
<feature type="modified residue" description="N6-(pyridoxal phosphate)lysine" evidence="15">
    <location>
        <position position="331"/>
    </location>
</feature>
<dbReference type="CDD" id="cd01335">
    <property type="entry name" value="Radical_SAM"/>
    <property type="match status" value="1"/>
</dbReference>
<evidence type="ECO:0000256" key="3">
    <source>
        <dbReference type="ARBA" id="ARBA00001966"/>
    </source>
</evidence>
<evidence type="ECO:0000256" key="15">
    <source>
        <dbReference type="PIRSR" id="PIRSR603739-50"/>
    </source>
</evidence>
<evidence type="ECO:0000256" key="4">
    <source>
        <dbReference type="ARBA" id="ARBA00008703"/>
    </source>
</evidence>
<comment type="cofactor">
    <cofactor evidence="2 15">
        <name>pyridoxal 5'-phosphate</name>
        <dbReference type="ChEBI" id="CHEBI:597326"/>
    </cofactor>
</comment>
<dbReference type="PROSITE" id="PS51918">
    <property type="entry name" value="RADICAL_SAM"/>
    <property type="match status" value="1"/>
</dbReference>
<dbReference type="AlphaFoldDB" id="A0A1Y0I5W9"/>
<dbReference type="RefSeq" id="WP_087460939.1">
    <property type="nucleotide sequence ID" value="NZ_CP021425.1"/>
</dbReference>
<dbReference type="OrthoDB" id="9770937at2"/>
<dbReference type="InterPro" id="IPR058240">
    <property type="entry name" value="rSAM_sf"/>
</dbReference>
<comment type="similarity">
    <text evidence="4">Belongs to the radical SAM superfamily. KamA family.</text>
</comment>
<sequence length="337" mass="38113">MIPRIDDSIEESSWKKILSSAIKSPLELLQRLELPENLLLSGEVIDAEFAQRVPEPFLNRIKKGDINDPLLKQVLPVAKEREQHQNYIDDPLQESDSNPIPGVLHKYKSRALLITHPACPIHCRYCFRRHFPYGENNPGQARRDAALAYIRQDTQLNEVILSGGDPLTLDDPHLQSLFDQISGIPHIKRIRLHSRFPVVIPQRITETLIRTLQQSPLKTVLVLHINHPQEIDQQVANALQRLQHNNITLLNQSVLLHGINDDATILKHLSEKLFDIGVLPYYLHLPDAVAGTAHFDVSKARAIALMRELQAELPGFLVPKLVKENPGEHAKTTIFGG</sequence>
<dbReference type="Proteomes" id="UP000196027">
    <property type="component" value="Chromosome"/>
</dbReference>
<dbReference type="NCBIfam" id="TIGR00238">
    <property type="entry name" value="KamA family radical SAM protein"/>
    <property type="match status" value="1"/>
</dbReference>
<evidence type="ECO:0000256" key="9">
    <source>
        <dbReference type="ARBA" id="ARBA00022898"/>
    </source>
</evidence>
<dbReference type="SFLD" id="SFLDG01070">
    <property type="entry name" value="PLP-dependent"/>
    <property type="match status" value="1"/>
</dbReference>
<evidence type="ECO:0000256" key="5">
    <source>
        <dbReference type="ARBA" id="ARBA00022363"/>
    </source>
</evidence>
<comment type="cofactor">
    <cofactor evidence="3">
        <name>[4Fe-4S] cluster</name>
        <dbReference type="ChEBI" id="CHEBI:49883"/>
    </cofactor>
</comment>
<dbReference type="GO" id="GO:0051539">
    <property type="term" value="F:4 iron, 4 sulfur cluster binding"/>
    <property type="evidence" value="ECO:0007669"/>
    <property type="project" value="UniProtKB-KW"/>
</dbReference>
<evidence type="ECO:0000256" key="13">
    <source>
        <dbReference type="ARBA" id="ARBA00030756"/>
    </source>
</evidence>
<keyword evidence="12" id="KW-0413">Isomerase</keyword>
<evidence type="ECO:0000256" key="14">
    <source>
        <dbReference type="PIRSR" id="PIRSR004911-1"/>
    </source>
</evidence>
<feature type="binding site" evidence="14">
    <location>
        <position position="123"/>
    </location>
    <ligand>
        <name>[4Fe-4S] cluster</name>
        <dbReference type="ChEBI" id="CHEBI:49883"/>
        <note>4Fe-4S-S-AdoMet</note>
    </ligand>
</feature>
<evidence type="ECO:0000259" key="16">
    <source>
        <dbReference type="PROSITE" id="PS51918"/>
    </source>
</evidence>
<keyword evidence="6 14" id="KW-0004">4Fe-4S</keyword>
<gene>
    <name evidence="17" type="primary">epmB</name>
    <name evidence="17" type="ORF">OLMES_1814</name>
</gene>
<accession>A0A1Y0I5W9</accession>
<proteinExistence type="inferred from homology"/>
<dbReference type="SUPFAM" id="SSF102114">
    <property type="entry name" value="Radical SAM enzymes"/>
    <property type="match status" value="1"/>
</dbReference>
<dbReference type="NCBIfam" id="TIGR03821">
    <property type="entry name" value="EFP_modif_epmB"/>
    <property type="match status" value="1"/>
</dbReference>
<evidence type="ECO:0000313" key="18">
    <source>
        <dbReference type="Proteomes" id="UP000196027"/>
    </source>
</evidence>
<keyword evidence="8 14" id="KW-0479">Metal-binding</keyword>
<comment type="catalytic activity">
    <reaction evidence="1">
        <text>L-lysine = D-beta-lysine</text>
        <dbReference type="Rhea" id="RHEA:44148"/>
        <dbReference type="ChEBI" id="CHEBI:32551"/>
        <dbReference type="ChEBI" id="CHEBI:84138"/>
    </reaction>
</comment>
<dbReference type="GO" id="GO:0016853">
    <property type="term" value="F:isomerase activity"/>
    <property type="evidence" value="ECO:0007669"/>
    <property type="project" value="UniProtKB-KW"/>
</dbReference>
<dbReference type="InterPro" id="IPR003739">
    <property type="entry name" value="Lys_aminomutase/Glu_NH3_mut"/>
</dbReference>
<dbReference type="GO" id="GO:0046872">
    <property type="term" value="F:metal ion binding"/>
    <property type="evidence" value="ECO:0007669"/>
    <property type="project" value="UniProtKB-KW"/>
</dbReference>